<evidence type="ECO:0000313" key="15">
    <source>
        <dbReference type="EMBL" id="NQV63943.1"/>
    </source>
</evidence>
<evidence type="ECO:0000256" key="8">
    <source>
        <dbReference type="ARBA" id="ARBA00022968"/>
    </source>
</evidence>
<evidence type="ECO:0000256" key="9">
    <source>
        <dbReference type="ARBA" id="ARBA00022989"/>
    </source>
</evidence>
<keyword evidence="5 13" id="KW-0812">Transmembrane</keyword>
<dbReference type="SUPFAM" id="SSF82093">
    <property type="entry name" value="Heme chaperone CcmE"/>
    <property type="match status" value="1"/>
</dbReference>
<dbReference type="Pfam" id="PF03100">
    <property type="entry name" value="CcmE"/>
    <property type="match status" value="1"/>
</dbReference>
<dbReference type="GO" id="GO:0017003">
    <property type="term" value="P:protein-heme linkage"/>
    <property type="evidence" value="ECO:0007669"/>
    <property type="project" value="UniProtKB-UniRule"/>
</dbReference>
<comment type="caution">
    <text evidence="15">The sequence shown here is derived from an EMBL/GenBank/DDBJ whole genome shotgun (WGS) entry which is preliminary data.</text>
</comment>
<dbReference type="HAMAP" id="MF_01959">
    <property type="entry name" value="CcmE"/>
    <property type="match status" value="1"/>
</dbReference>
<evidence type="ECO:0000256" key="11">
    <source>
        <dbReference type="ARBA" id="ARBA00023136"/>
    </source>
</evidence>
<evidence type="ECO:0000256" key="7">
    <source>
        <dbReference type="ARBA" id="ARBA00022748"/>
    </source>
</evidence>
<comment type="subcellular location">
    <subcellularLocation>
        <location evidence="1">Cell inner membrane</location>
    </subcellularLocation>
    <subcellularLocation>
        <location evidence="13">Cell membrane</location>
        <topology evidence="13">Single-pass type II membrane protein</topology>
    </subcellularLocation>
</comment>
<protein>
    <recommendedName>
        <fullName evidence="13">Cytochrome c-type biogenesis protein CcmE</fullName>
    </recommendedName>
    <alternativeName>
        <fullName evidence="13">Cytochrome c maturation protein E</fullName>
    </alternativeName>
    <alternativeName>
        <fullName evidence="13">Heme chaperone CcmE</fullName>
    </alternativeName>
</protein>
<comment type="function">
    <text evidence="12 13">Heme chaperone required for the biogenesis of c-type cytochromes. Transiently binds heme delivered by CcmC and transfers the heme to apo-cytochromes in a process facilitated by CcmF and CcmH.</text>
</comment>
<dbReference type="EMBL" id="JABMOJ010000043">
    <property type="protein sequence ID" value="NQV63943.1"/>
    <property type="molecule type" value="Genomic_DNA"/>
</dbReference>
<evidence type="ECO:0000256" key="13">
    <source>
        <dbReference type="HAMAP-Rule" id="MF_01959"/>
    </source>
</evidence>
<sequence>MKPQRRNRLMIAGLLVVSVGTAVSLALKALNENINLYYSPAQIVQGEAPRNTLIRAGGMVVANSVNRSTTDLQVSFVVSDMGASEVMINYVGILPDLFREGQGVIARGVLNDQNVFIAEEVLAKHDETYMPPEILQTLAESKAKAEKNGTSL</sequence>
<dbReference type="PANTHER" id="PTHR34128:SF2">
    <property type="entry name" value="CYTOCHROME C-TYPE BIOGENESIS PROTEIN CCME HOMOLOG, MITOCHONDRIAL"/>
    <property type="match status" value="1"/>
</dbReference>
<dbReference type="NCBIfam" id="NF009729">
    <property type="entry name" value="PRK13254.1-3"/>
    <property type="match status" value="1"/>
</dbReference>
<evidence type="ECO:0000256" key="6">
    <source>
        <dbReference type="ARBA" id="ARBA00022723"/>
    </source>
</evidence>
<keyword evidence="3" id="KW-0997">Cell inner membrane</keyword>
<dbReference type="GO" id="GO:0020037">
    <property type="term" value="F:heme binding"/>
    <property type="evidence" value="ECO:0007669"/>
    <property type="project" value="InterPro"/>
</dbReference>
<keyword evidence="8 13" id="KW-0735">Signal-anchor</keyword>
<accession>A0A973A7Q8</accession>
<dbReference type="Proteomes" id="UP000754644">
    <property type="component" value="Unassembled WGS sequence"/>
</dbReference>
<dbReference type="GO" id="GO:0005886">
    <property type="term" value="C:plasma membrane"/>
    <property type="evidence" value="ECO:0007669"/>
    <property type="project" value="UniProtKB-SubCell"/>
</dbReference>
<keyword evidence="4 13" id="KW-0349">Heme</keyword>
<name>A0A973A7Q8_9GAMM</name>
<dbReference type="GO" id="GO:0017004">
    <property type="term" value="P:cytochrome complex assembly"/>
    <property type="evidence" value="ECO:0007669"/>
    <property type="project" value="UniProtKB-KW"/>
</dbReference>
<dbReference type="AlphaFoldDB" id="A0A973A7Q8"/>
<dbReference type="InterPro" id="IPR004329">
    <property type="entry name" value="CcmE"/>
</dbReference>
<dbReference type="InterPro" id="IPR036127">
    <property type="entry name" value="CcmE-like_sf"/>
</dbReference>
<dbReference type="PANTHER" id="PTHR34128">
    <property type="entry name" value="CYTOCHROME C-TYPE BIOGENESIS PROTEIN CCME HOMOLOG, MITOCHONDRIAL"/>
    <property type="match status" value="1"/>
</dbReference>
<keyword evidence="6 13" id="KW-0479">Metal-binding</keyword>
<dbReference type="NCBIfam" id="NF009727">
    <property type="entry name" value="PRK13254.1-1"/>
    <property type="match status" value="1"/>
</dbReference>
<keyword evidence="9 13" id="KW-1133">Transmembrane helix</keyword>
<evidence type="ECO:0000256" key="2">
    <source>
        <dbReference type="ARBA" id="ARBA00022475"/>
    </source>
</evidence>
<feature type="binding site" description="covalent" evidence="13 14">
    <location>
        <position position="125"/>
    </location>
    <ligand>
        <name>heme</name>
        <dbReference type="ChEBI" id="CHEBI:30413"/>
    </ligand>
</feature>
<organism evidence="15 16">
    <name type="scientific">SAR86 cluster bacterium</name>
    <dbReference type="NCBI Taxonomy" id="2030880"/>
    <lineage>
        <taxon>Bacteria</taxon>
        <taxon>Pseudomonadati</taxon>
        <taxon>Pseudomonadota</taxon>
        <taxon>Gammaproteobacteria</taxon>
        <taxon>SAR86 cluster</taxon>
    </lineage>
</organism>
<dbReference type="GO" id="GO:0046872">
    <property type="term" value="F:metal ion binding"/>
    <property type="evidence" value="ECO:0007669"/>
    <property type="project" value="UniProtKB-KW"/>
</dbReference>
<evidence type="ECO:0000256" key="1">
    <source>
        <dbReference type="ARBA" id="ARBA00004533"/>
    </source>
</evidence>
<evidence type="ECO:0000256" key="10">
    <source>
        <dbReference type="ARBA" id="ARBA00023004"/>
    </source>
</evidence>
<feature type="topological domain" description="Extracellular" evidence="13">
    <location>
        <begin position="30"/>
        <end position="152"/>
    </location>
</feature>
<keyword evidence="7 13" id="KW-0201">Cytochrome c-type biogenesis</keyword>
<gene>
    <name evidence="13 15" type="primary">ccmE</name>
    <name evidence="13" type="synonym">cycJ</name>
    <name evidence="15" type="ORF">HQ497_01140</name>
</gene>
<feature type="topological domain" description="Cytoplasmic" evidence="13">
    <location>
        <begin position="1"/>
        <end position="8"/>
    </location>
</feature>
<dbReference type="FunFam" id="2.40.50.140:FF:000104">
    <property type="entry name" value="Cytochrome c-type biogenesis protein CcmE"/>
    <property type="match status" value="1"/>
</dbReference>
<keyword evidence="10 13" id="KW-0408">Iron</keyword>
<evidence type="ECO:0000313" key="16">
    <source>
        <dbReference type="Proteomes" id="UP000754644"/>
    </source>
</evidence>
<keyword evidence="2 13" id="KW-1003">Cell membrane</keyword>
<keyword evidence="11 13" id="KW-0472">Membrane</keyword>
<dbReference type="Gene3D" id="2.40.50.140">
    <property type="entry name" value="Nucleic acid-binding proteins"/>
    <property type="match status" value="1"/>
</dbReference>
<reference evidence="15" key="1">
    <citation type="submission" date="2020-05" db="EMBL/GenBank/DDBJ databases">
        <title>Sulfur intermediates as new biogeochemical hubs in an aquatic model microbial ecosystem.</title>
        <authorList>
            <person name="Vigneron A."/>
        </authorList>
    </citation>
    <scope>NUCLEOTIDE SEQUENCE</scope>
    <source>
        <strain evidence="15">Bin.250</strain>
    </source>
</reference>
<dbReference type="InterPro" id="IPR012340">
    <property type="entry name" value="NA-bd_OB-fold"/>
</dbReference>
<evidence type="ECO:0000256" key="4">
    <source>
        <dbReference type="ARBA" id="ARBA00022617"/>
    </source>
</evidence>
<evidence type="ECO:0000256" key="5">
    <source>
        <dbReference type="ARBA" id="ARBA00022692"/>
    </source>
</evidence>
<comment type="similarity">
    <text evidence="13">Belongs to the CcmE/CycJ family.</text>
</comment>
<proteinExistence type="inferred from homology"/>
<evidence type="ECO:0000256" key="12">
    <source>
        <dbReference type="ARBA" id="ARBA00056663"/>
    </source>
</evidence>
<evidence type="ECO:0000256" key="3">
    <source>
        <dbReference type="ARBA" id="ARBA00022519"/>
    </source>
</evidence>
<feature type="binding site" description="axial binding residue" evidence="13 14">
    <location>
        <position position="129"/>
    </location>
    <ligand>
        <name>heme</name>
        <dbReference type="ChEBI" id="CHEBI:30413"/>
    </ligand>
    <ligandPart>
        <name>Fe</name>
        <dbReference type="ChEBI" id="CHEBI:18248"/>
    </ligandPart>
</feature>
<evidence type="ECO:0000256" key="14">
    <source>
        <dbReference type="PIRSR" id="PIRSR604329-50"/>
    </source>
</evidence>